<organism evidence="3 4">
    <name type="scientific">Tripterygium wilfordii</name>
    <name type="common">Thunder God vine</name>
    <dbReference type="NCBI Taxonomy" id="458696"/>
    <lineage>
        <taxon>Eukaryota</taxon>
        <taxon>Viridiplantae</taxon>
        <taxon>Streptophyta</taxon>
        <taxon>Embryophyta</taxon>
        <taxon>Tracheophyta</taxon>
        <taxon>Spermatophyta</taxon>
        <taxon>Magnoliopsida</taxon>
        <taxon>eudicotyledons</taxon>
        <taxon>Gunneridae</taxon>
        <taxon>Pentapetalae</taxon>
        <taxon>rosids</taxon>
        <taxon>fabids</taxon>
        <taxon>Celastrales</taxon>
        <taxon>Celastraceae</taxon>
        <taxon>Tripterygium</taxon>
    </lineage>
</organism>
<evidence type="ECO:0000256" key="2">
    <source>
        <dbReference type="SAM" id="MobiDB-lite"/>
    </source>
</evidence>
<keyword evidence="1" id="KW-0175">Coiled coil</keyword>
<comment type="caution">
    <text evidence="3">The sequence shown here is derived from an EMBL/GenBank/DDBJ whole genome shotgun (WGS) entry which is preliminary data.</text>
</comment>
<evidence type="ECO:0000313" key="3">
    <source>
        <dbReference type="EMBL" id="KAF5744898.1"/>
    </source>
</evidence>
<feature type="coiled-coil region" evidence="1">
    <location>
        <begin position="219"/>
        <end position="264"/>
    </location>
</feature>
<dbReference type="PANTHER" id="PTHR31071:SF16">
    <property type="entry name" value="MYB-LIKE PROTEIN Z ISOFORM X1"/>
    <property type="match status" value="1"/>
</dbReference>
<dbReference type="InParanoid" id="A0A7J7DF46"/>
<evidence type="ECO:0000256" key="1">
    <source>
        <dbReference type="SAM" id="Coils"/>
    </source>
</evidence>
<feature type="coiled-coil region" evidence="1">
    <location>
        <begin position="298"/>
        <end position="406"/>
    </location>
</feature>
<dbReference type="EMBL" id="JAAARO010000007">
    <property type="protein sequence ID" value="KAF5744898.1"/>
    <property type="molecule type" value="Genomic_DNA"/>
</dbReference>
<evidence type="ECO:0000313" key="4">
    <source>
        <dbReference type="Proteomes" id="UP000593562"/>
    </source>
</evidence>
<reference evidence="3 4" key="1">
    <citation type="journal article" date="2020" name="Nat. Commun.">
        <title>Genome of Tripterygium wilfordii and identification of cytochrome P450 involved in triptolide biosynthesis.</title>
        <authorList>
            <person name="Tu L."/>
            <person name="Su P."/>
            <person name="Zhang Z."/>
            <person name="Gao L."/>
            <person name="Wang J."/>
            <person name="Hu T."/>
            <person name="Zhou J."/>
            <person name="Zhang Y."/>
            <person name="Zhao Y."/>
            <person name="Liu Y."/>
            <person name="Song Y."/>
            <person name="Tong Y."/>
            <person name="Lu Y."/>
            <person name="Yang J."/>
            <person name="Xu C."/>
            <person name="Jia M."/>
            <person name="Peters R.J."/>
            <person name="Huang L."/>
            <person name="Gao W."/>
        </authorList>
    </citation>
    <scope>NUCLEOTIDE SEQUENCE [LARGE SCALE GENOMIC DNA]</scope>
    <source>
        <strain evidence="4">cv. XIE 37</strain>
        <tissue evidence="3">Leaf</tissue>
    </source>
</reference>
<dbReference type="PANTHER" id="PTHR31071">
    <property type="entry name" value="GB|AAF24581.1"/>
    <property type="match status" value="1"/>
</dbReference>
<gene>
    <name evidence="3" type="ORF">HS088_TW07G00479</name>
</gene>
<feature type="compositionally biased region" description="Basic residues" evidence="2">
    <location>
        <begin position="1"/>
        <end position="16"/>
    </location>
</feature>
<feature type="region of interest" description="Disordered" evidence="2">
    <location>
        <begin position="104"/>
        <end position="136"/>
    </location>
</feature>
<accession>A0A7J7DF46</accession>
<keyword evidence="4" id="KW-1185">Reference proteome</keyword>
<name>A0A7J7DF46_TRIWF</name>
<proteinExistence type="predicted"/>
<dbReference type="Proteomes" id="UP000593562">
    <property type="component" value="Unassembled WGS sequence"/>
</dbReference>
<dbReference type="InterPro" id="IPR043424">
    <property type="entry name" value="BLT-like"/>
</dbReference>
<feature type="region of interest" description="Disordered" evidence="2">
    <location>
        <begin position="1"/>
        <end position="25"/>
    </location>
</feature>
<sequence>MEGKQHRGHSKIRKRGCSSSSSSSIVKRYRIKRAILVGLKGGSSTPVPTWKTSAQSPSFEMPNVEFTPSQGKEVPVSARKLAATLWEINKIPSPKKDLEKIELKNKEKLPPHLSDPSYSPDSERMDRSRCQVHKKRTSIVTKKLQMTDYKFEGGDSFSNTSLMEIETHSKHKSHNGCIVGIKTRLKDVSNGLKTSRELLKVLNHIWGLEEHQSAGKSLVAALRAEIGRARSQVDLLIKEQRSYHNEAEELVQRFAEEKAQWKIKERYKIRNGIASIAAQLEVEKKLRLQTERLNKKLGKELVDTKASLSKAIKELESEKRAKEILEQICDELAGGIGEDRAEVEQLKRESAKAREEVEKEREMLQLADVLREERVQMKLSEAKYHFEEKSAAVDNLKNELEDYLRTKIVEENGNGSPSFERIKELEAYLKKVQFGAYQNADKEEDEVRMANFENHERDDSGDSDLHSIELSMDNNCRSYKWSYTGDGDAGDDTKRISVNKETKGSLSVKENTKWGGISLNGIDWDFITGSQENSDRVDQERLSEMVSHSHALDYEEEIKRYKSVQSLRDHILSGPNAAASMQSFASPTRQWGQLLVMEESGSPVSENSPVLLGDS</sequence>
<dbReference type="AlphaFoldDB" id="A0A7J7DF46"/>
<dbReference type="OrthoDB" id="691984at2759"/>
<protein>
    <submittedName>
        <fullName evidence="3">Uncharacterized protein</fullName>
    </submittedName>
</protein>